<dbReference type="Gene3D" id="1.25.40.10">
    <property type="entry name" value="Tetratricopeptide repeat domain"/>
    <property type="match status" value="1"/>
</dbReference>
<dbReference type="Proteomes" id="UP000267187">
    <property type="component" value="Unassembled WGS sequence"/>
</dbReference>
<dbReference type="Pfam" id="PF17874">
    <property type="entry name" value="TPR_MalT"/>
    <property type="match status" value="1"/>
</dbReference>
<dbReference type="SMART" id="SM00421">
    <property type="entry name" value="HTH_LUXR"/>
    <property type="match status" value="1"/>
</dbReference>
<organism evidence="5 6">
    <name type="scientific">Umboniibacter marinipuniceus</name>
    <dbReference type="NCBI Taxonomy" id="569599"/>
    <lineage>
        <taxon>Bacteria</taxon>
        <taxon>Pseudomonadati</taxon>
        <taxon>Pseudomonadota</taxon>
        <taxon>Gammaproteobacteria</taxon>
        <taxon>Cellvibrionales</taxon>
        <taxon>Cellvibrionaceae</taxon>
        <taxon>Umboniibacter</taxon>
    </lineage>
</organism>
<dbReference type="CDD" id="cd06170">
    <property type="entry name" value="LuxR_C_like"/>
    <property type="match status" value="1"/>
</dbReference>
<dbReference type="Gene3D" id="3.40.50.300">
    <property type="entry name" value="P-loop containing nucleotide triphosphate hydrolases"/>
    <property type="match status" value="1"/>
</dbReference>
<dbReference type="AlphaFoldDB" id="A0A3M0A8Q5"/>
<proteinExistence type="predicted"/>
<evidence type="ECO:0000256" key="2">
    <source>
        <dbReference type="ARBA" id="ARBA00023125"/>
    </source>
</evidence>
<name>A0A3M0A8Q5_9GAMM</name>
<keyword evidence="1" id="KW-0805">Transcription regulation</keyword>
<dbReference type="PANTHER" id="PTHR44688:SF16">
    <property type="entry name" value="DNA-BINDING TRANSCRIPTIONAL ACTIVATOR DEVR_DOSR"/>
    <property type="match status" value="1"/>
</dbReference>
<feature type="domain" description="HTH luxR-type" evidence="4">
    <location>
        <begin position="831"/>
        <end position="896"/>
    </location>
</feature>
<dbReference type="SUPFAM" id="SSF48452">
    <property type="entry name" value="TPR-like"/>
    <property type="match status" value="1"/>
</dbReference>
<dbReference type="OrthoDB" id="1123107at2"/>
<dbReference type="InterPro" id="IPR000792">
    <property type="entry name" value="Tscrpt_reg_LuxR_C"/>
</dbReference>
<accession>A0A3M0A8Q5</accession>
<dbReference type="GO" id="GO:0003677">
    <property type="term" value="F:DNA binding"/>
    <property type="evidence" value="ECO:0007669"/>
    <property type="project" value="UniProtKB-KW"/>
</dbReference>
<dbReference type="Pfam" id="PF25873">
    <property type="entry name" value="WHD_MalT"/>
    <property type="match status" value="1"/>
</dbReference>
<evidence type="ECO:0000256" key="1">
    <source>
        <dbReference type="ARBA" id="ARBA00023015"/>
    </source>
</evidence>
<evidence type="ECO:0000259" key="4">
    <source>
        <dbReference type="PROSITE" id="PS50043"/>
    </source>
</evidence>
<dbReference type="SUPFAM" id="SSF46894">
    <property type="entry name" value="C-terminal effector domain of the bipartite response regulators"/>
    <property type="match status" value="1"/>
</dbReference>
<dbReference type="EMBL" id="REFJ01000005">
    <property type="protein sequence ID" value="RMA78795.1"/>
    <property type="molecule type" value="Genomic_DNA"/>
</dbReference>
<dbReference type="InterPro" id="IPR041617">
    <property type="entry name" value="TPR_MalT"/>
</dbReference>
<dbReference type="InterPro" id="IPR016032">
    <property type="entry name" value="Sig_transdc_resp-reg_C-effctor"/>
</dbReference>
<dbReference type="InterPro" id="IPR059106">
    <property type="entry name" value="WHD_MalT"/>
</dbReference>
<comment type="caution">
    <text evidence="5">The sequence shown here is derived from an EMBL/GenBank/DDBJ whole genome shotgun (WGS) entry which is preliminary data.</text>
</comment>
<keyword evidence="2" id="KW-0238">DNA-binding</keyword>
<protein>
    <submittedName>
        <fullName evidence="5">LuxR family maltose regulon positive regulatory protein</fullName>
    </submittedName>
</protein>
<dbReference type="GO" id="GO:0006355">
    <property type="term" value="P:regulation of DNA-templated transcription"/>
    <property type="evidence" value="ECO:0007669"/>
    <property type="project" value="InterPro"/>
</dbReference>
<dbReference type="Pfam" id="PF00196">
    <property type="entry name" value="GerE"/>
    <property type="match status" value="1"/>
</dbReference>
<keyword evidence="3" id="KW-0804">Transcription</keyword>
<dbReference type="RefSeq" id="WP_121877435.1">
    <property type="nucleotide sequence ID" value="NZ_REFJ01000005.1"/>
</dbReference>
<dbReference type="InterPro" id="IPR036388">
    <property type="entry name" value="WH-like_DNA-bd_sf"/>
</dbReference>
<sequence length="902" mass="101259">MLLTSKISLPDVSDLMLDRDRLTSALLQSKNDQVISIVAPAGFGKTTLMASFIEATDSLVAWYSLDENDNEGRHFLAYLVESVHRATGNGIPRSRAIIEAKSAVDIRAVIAEMLEELRSLSAPLRIVFDDFHVIDNAEVEAAVKYLLKHAPAGIGFGFTSRSTPSLGLASYRVSNRLIEINDDALALTADETAELLYKRLGFRLPEPALLQLQELSEGWAPLVQLFALSVDSESDVDAFLADFERGHSHLLDYLAEEVLDKLDDETRQVLARVSLLRRIDGEMAEQVSGSPRAQEILTSAYHRGLFLSPIDRSRTWFRFHPVFAKFLERSLTSSERVAVHEAALQAWLALEDPLESLTHAVALKSVESVMEIMQRYASTLLLKGHYRTLARCFEFIGEARIVASPSLTVLGAKLAQAQYEYDKVEHLLTLGERYIRLNLADEWQGVEGAFATLRAQMSIARGNFVEAREYADEALQLLDESEIDHTVASLVMGESAFCLGRLNEAFTRMSELERRSRLQKDFPDAVWALSQQAEIAFAQGKPTLSVQCQNKARELIEAHHLHMLPVGEFIFRLGAQQDWESLNLERAKERINLGLAANKHLGESRLLQEYSLLANIALAEADKESCLAWLDKLSDLLSRERYHLDWVVNADYARLSIWEALGDTAAIEEWLDSALSVNEAPSNHFEQRHGRNVIRAMIALQRFADAGRLIKRLNRFAKQFKLVTELNKNAIIEAYFEWQQGNREASIQALHGALAMALGTGIRASFLRCGKPLILMLKGLIKDAELSVSEADLAEQLIGITQRHREFDGRIRIDLDASVIEEILQSEQLPEILRQSPLTPREWQVFNLIHLDFSNAKIAEHFEVAPSTIKTHIRSLYQKLGVEDRSAAKQLAETLLLAVQQA</sequence>
<dbReference type="PROSITE" id="PS50043">
    <property type="entry name" value="HTH_LUXR_2"/>
    <property type="match status" value="1"/>
</dbReference>
<dbReference type="NCBIfam" id="NF003420">
    <property type="entry name" value="PRK04841.1"/>
    <property type="match status" value="1"/>
</dbReference>
<dbReference type="InterPro" id="IPR027417">
    <property type="entry name" value="P-loop_NTPase"/>
</dbReference>
<dbReference type="PROSITE" id="PS00622">
    <property type="entry name" value="HTH_LUXR_1"/>
    <property type="match status" value="1"/>
</dbReference>
<dbReference type="Gene3D" id="1.10.10.10">
    <property type="entry name" value="Winged helix-like DNA-binding domain superfamily/Winged helix DNA-binding domain"/>
    <property type="match status" value="1"/>
</dbReference>
<evidence type="ECO:0000313" key="6">
    <source>
        <dbReference type="Proteomes" id="UP000267187"/>
    </source>
</evidence>
<reference evidence="5 6" key="1">
    <citation type="submission" date="2018-10" db="EMBL/GenBank/DDBJ databases">
        <title>Genomic Encyclopedia of Type Strains, Phase IV (KMG-IV): sequencing the most valuable type-strain genomes for metagenomic binning, comparative biology and taxonomic classification.</title>
        <authorList>
            <person name="Goeker M."/>
        </authorList>
    </citation>
    <scope>NUCLEOTIDE SEQUENCE [LARGE SCALE GENOMIC DNA]</scope>
    <source>
        <strain evidence="5 6">DSM 25080</strain>
    </source>
</reference>
<dbReference type="PANTHER" id="PTHR44688">
    <property type="entry name" value="DNA-BINDING TRANSCRIPTIONAL ACTIVATOR DEVR_DOSR"/>
    <property type="match status" value="1"/>
</dbReference>
<evidence type="ECO:0000256" key="3">
    <source>
        <dbReference type="ARBA" id="ARBA00023163"/>
    </source>
</evidence>
<dbReference type="InterPro" id="IPR011990">
    <property type="entry name" value="TPR-like_helical_dom_sf"/>
</dbReference>
<gene>
    <name evidence="5" type="ORF">DFR27_2134</name>
</gene>
<dbReference type="SUPFAM" id="SSF52540">
    <property type="entry name" value="P-loop containing nucleoside triphosphate hydrolases"/>
    <property type="match status" value="1"/>
</dbReference>
<evidence type="ECO:0000313" key="5">
    <source>
        <dbReference type="EMBL" id="RMA78795.1"/>
    </source>
</evidence>
<keyword evidence="6" id="KW-1185">Reference proteome</keyword>